<dbReference type="RefSeq" id="WP_265582172.1">
    <property type="nucleotide sequence ID" value="NZ_CP036172.1"/>
</dbReference>
<evidence type="ECO:0000313" key="9">
    <source>
        <dbReference type="Proteomes" id="UP001042704"/>
    </source>
</evidence>
<organism evidence="8 9">
    <name type="scientific">Methanofollis aquaemaris</name>
    <dbReference type="NCBI Taxonomy" id="126734"/>
    <lineage>
        <taxon>Archaea</taxon>
        <taxon>Methanobacteriati</taxon>
        <taxon>Methanobacteriota</taxon>
        <taxon>Stenosarchaea group</taxon>
        <taxon>Methanomicrobia</taxon>
        <taxon>Methanomicrobiales</taxon>
        <taxon>Methanomicrobiaceae</taxon>
        <taxon>Methanofollis</taxon>
    </lineage>
</organism>
<dbReference type="GeneID" id="76423594"/>
<accession>A0A8A3S408</accession>
<feature type="transmembrane region" description="Helical" evidence="7">
    <location>
        <begin position="85"/>
        <end position="103"/>
    </location>
</feature>
<keyword evidence="9" id="KW-1185">Reference proteome</keyword>
<evidence type="ECO:0000256" key="5">
    <source>
        <dbReference type="ARBA" id="ARBA00022989"/>
    </source>
</evidence>
<reference evidence="8" key="1">
    <citation type="journal article" date="2001" name="Int. J. Syst. Evol. Microbiol.">
        <title>Methanofollis aquaemaris sp. nov., a methanogen isolated from an aquaculture fish pond.</title>
        <authorList>
            <person name="Lai M.C."/>
            <person name="Chen S.C."/>
        </authorList>
    </citation>
    <scope>NUCLEOTIDE SEQUENCE</scope>
    <source>
        <strain evidence="8">N2F9704</strain>
    </source>
</reference>
<evidence type="ECO:0000256" key="3">
    <source>
        <dbReference type="ARBA" id="ARBA00022475"/>
    </source>
</evidence>
<dbReference type="KEGG" id="maqe:RJ40_04485"/>
<dbReference type="Pfam" id="PF00893">
    <property type="entry name" value="Multi_Drug_Res"/>
    <property type="match status" value="1"/>
</dbReference>
<comment type="subcellular location">
    <subcellularLocation>
        <location evidence="1">Cell membrane</location>
        <topology evidence="1">Multi-pass membrane protein</topology>
    </subcellularLocation>
</comment>
<dbReference type="SUPFAM" id="SSF103481">
    <property type="entry name" value="Multidrug resistance efflux transporter EmrE"/>
    <property type="match status" value="1"/>
</dbReference>
<gene>
    <name evidence="8" type="ORF">RJ40_04485</name>
</gene>
<keyword evidence="6 7" id="KW-0472">Membrane</keyword>
<keyword evidence="5 7" id="KW-1133">Transmembrane helix</keyword>
<evidence type="ECO:0000313" key="8">
    <source>
        <dbReference type="EMBL" id="QSZ66802.1"/>
    </source>
</evidence>
<dbReference type="InterPro" id="IPR045324">
    <property type="entry name" value="Small_multidrug_res"/>
</dbReference>
<dbReference type="EMBL" id="CP036172">
    <property type="protein sequence ID" value="QSZ66802.1"/>
    <property type="molecule type" value="Genomic_DNA"/>
</dbReference>
<evidence type="ECO:0000256" key="4">
    <source>
        <dbReference type="ARBA" id="ARBA00022692"/>
    </source>
</evidence>
<dbReference type="FunFam" id="1.10.3730.20:FF:000001">
    <property type="entry name" value="Quaternary ammonium compound resistance transporter SugE"/>
    <property type="match status" value="1"/>
</dbReference>
<dbReference type="InterPro" id="IPR000390">
    <property type="entry name" value="Small_drug/metabolite_transptr"/>
</dbReference>
<dbReference type="AlphaFoldDB" id="A0A8A3S408"/>
<reference evidence="8" key="2">
    <citation type="submission" date="2019-02" db="EMBL/GenBank/DDBJ databases">
        <authorList>
            <person name="Chen S.-C."/>
            <person name="Chien H.-H."/>
            <person name="Lai M.-C."/>
        </authorList>
    </citation>
    <scope>NUCLEOTIDE SEQUENCE</scope>
    <source>
        <strain evidence="8">N2F9704</strain>
    </source>
</reference>
<dbReference type="GO" id="GO:0005886">
    <property type="term" value="C:plasma membrane"/>
    <property type="evidence" value="ECO:0007669"/>
    <property type="project" value="UniProtKB-SubCell"/>
</dbReference>
<keyword evidence="2" id="KW-0813">Transport</keyword>
<dbReference type="Gene3D" id="1.10.3730.20">
    <property type="match status" value="1"/>
</dbReference>
<dbReference type="InterPro" id="IPR037185">
    <property type="entry name" value="EmrE-like"/>
</dbReference>
<dbReference type="Proteomes" id="UP001042704">
    <property type="component" value="Chromosome"/>
</dbReference>
<name>A0A8A3S408_9EURY</name>
<feature type="transmembrane region" description="Helical" evidence="7">
    <location>
        <begin position="58"/>
        <end position="79"/>
    </location>
</feature>
<dbReference type="PANTHER" id="PTHR30561:SF1">
    <property type="entry name" value="MULTIDRUG TRANSPORTER EMRE"/>
    <property type="match status" value="1"/>
</dbReference>
<dbReference type="GO" id="GO:0022857">
    <property type="term" value="F:transmembrane transporter activity"/>
    <property type="evidence" value="ECO:0007669"/>
    <property type="project" value="InterPro"/>
</dbReference>
<sequence length="108" mass="11178">MNALFTLLGAIAIEVCATTCLKLSNGFTQPLPSLGVVAGYATSFWLLSLVLKELDVGVTYAVWAGLGTALVAVIGFLVFKESFTLFKAVSVLLIVVGVVGLNLSGGVQ</sequence>
<keyword evidence="3" id="KW-1003">Cell membrane</keyword>
<evidence type="ECO:0000256" key="2">
    <source>
        <dbReference type="ARBA" id="ARBA00022448"/>
    </source>
</evidence>
<feature type="transmembrane region" description="Helical" evidence="7">
    <location>
        <begin position="33"/>
        <end position="51"/>
    </location>
</feature>
<evidence type="ECO:0000256" key="7">
    <source>
        <dbReference type="SAM" id="Phobius"/>
    </source>
</evidence>
<keyword evidence="4 7" id="KW-0812">Transmembrane</keyword>
<protein>
    <submittedName>
        <fullName evidence="8">Multidrug efflux SMR transporter</fullName>
    </submittedName>
</protein>
<evidence type="ECO:0000256" key="6">
    <source>
        <dbReference type="ARBA" id="ARBA00023136"/>
    </source>
</evidence>
<evidence type="ECO:0000256" key="1">
    <source>
        <dbReference type="ARBA" id="ARBA00004651"/>
    </source>
</evidence>
<proteinExistence type="predicted"/>
<dbReference type="PANTHER" id="PTHR30561">
    <property type="entry name" value="SMR FAMILY PROTON-DEPENDENT DRUG EFFLUX TRANSPORTER SUGE"/>
    <property type="match status" value="1"/>
</dbReference>